<dbReference type="PROSITE" id="PS51819">
    <property type="entry name" value="VOC"/>
    <property type="match status" value="1"/>
</dbReference>
<protein>
    <submittedName>
        <fullName evidence="2">VOC family protein</fullName>
    </submittedName>
</protein>
<sequence>MIEMERIHHVSLAVRDLTKAHQFYSEKLQLKQITRPPFDSTGVWYAIGEEQQLHLLQHPAGETLRKSGIDTTDGHFAVWVKSYEKTKHWLESVGIPYEARPNSVAGFAQIFILDPDQNIIEFAAPYSS</sequence>
<gene>
    <name evidence="2" type="ORF">QPK24_19895</name>
</gene>
<dbReference type="EMBL" id="CP127162">
    <property type="protein sequence ID" value="WIV18604.1"/>
    <property type="molecule type" value="Genomic_DNA"/>
</dbReference>
<evidence type="ECO:0000313" key="2">
    <source>
        <dbReference type="EMBL" id="WIV18604.1"/>
    </source>
</evidence>
<dbReference type="Gene3D" id="3.10.180.10">
    <property type="entry name" value="2,3-Dihydroxybiphenyl 1,2-Dioxygenase, domain 1"/>
    <property type="match status" value="1"/>
</dbReference>
<dbReference type="InterPro" id="IPR050383">
    <property type="entry name" value="GlyoxalaseI/FosfomycinResist"/>
</dbReference>
<dbReference type="InterPro" id="IPR037523">
    <property type="entry name" value="VOC_core"/>
</dbReference>
<dbReference type="Proteomes" id="UP001236415">
    <property type="component" value="Chromosome"/>
</dbReference>
<dbReference type="SUPFAM" id="SSF54593">
    <property type="entry name" value="Glyoxalase/Bleomycin resistance protein/Dihydroxybiphenyl dioxygenase"/>
    <property type="match status" value="1"/>
</dbReference>
<proteinExistence type="predicted"/>
<organism evidence="2 3">
    <name type="scientific">Paenibacillus polygoni</name>
    <dbReference type="NCBI Taxonomy" id="3050112"/>
    <lineage>
        <taxon>Bacteria</taxon>
        <taxon>Bacillati</taxon>
        <taxon>Bacillota</taxon>
        <taxon>Bacilli</taxon>
        <taxon>Bacillales</taxon>
        <taxon>Paenibacillaceae</taxon>
        <taxon>Paenibacillus</taxon>
    </lineage>
</organism>
<dbReference type="InterPro" id="IPR004360">
    <property type="entry name" value="Glyas_Fos-R_dOase_dom"/>
</dbReference>
<dbReference type="PANTHER" id="PTHR21366:SF22">
    <property type="entry name" value="VOC DOMAIN-CONTAINING PROTEIN"/>
    <property type="match status" value="1"/>
</dbReference>
<feature type="domain" description="VOC" evidence="1">
    <location>
        <begin position="6"/>
        <end position="125"/>
    </location>
</feature>
<accession>A0ABY8X0D4</accession>
<evidence type="ECO:0000259" key="1">
    <source>
        <dbReference type="PROSITE" id="PS51819"/>
    </source>
</evidence>
<dbReference type="Pfam" id="PF00903">
    <property type="entry name" value="Glyoxalase"/>
    <property type="match status" value="1"/>
</dbReference>
<reference evidence="2 3" key="1">
    <citation type="submission" date="2023-06" db="EMBL/GenBank/DDBJ databases">
        <title>Paenibacillus polygonum sp. nov., an endophytic bacterium, isolated from Polygonum lapathifolium L. in Nanji Wetland National Nature Reserve, South of Poyang Lake, Jiangxi Province, China.</title>
        <authorList>
            <person name="Yu Z."/>
        </authorList>
    </citation>
    <scope>NUCLEOTIDE SEQUENCE [LARGE SCALE GENOMIC DNA]</scope>
    <source>
        <strain evidence="2 3">C31</strain>
    </source>
</reference>
<evidence type="ECO:0000313" key="3">
    <source>
        <dbReference type="Proteomes" id="UP001236415"/>
    </source>
</evidence>
<name>A0ABY8X0D4_9BACL</name>
<dbReference type="PANTHER" id="PTHR21366">
    <property type="entry name" value="GLYOXALASE FAMILY PROTEIN"/>
    <property type="match status" value="1"/>
</dbReference>
<keyword evidence="3" id="KW-1185">Reference proteome</keyword>
<dbReference type="InterPro" id="IPR029068">
    <property type="entry name" value="Glyas_Bleomycin-R_OHBP_Dase"/>
</dbReference>